<reference evidence="1" key="1">
    <citation type="journal article" date="2021" name="New Phytol.">
        <title>Evolutionary innovations through gain and loss of genes in the ectomycorrhizal Boletales.</title>
        <authorList>
            <person name="Wu G."/>
            <person name="Miyauchi S."/>
            <person name="Morin E."/>
            <person name="Kuo A."/>
            <person name="Drula E."/>
            <person name="Varga T."/>
            <person name="Kohler A."/>
            <person name="Feng B."/>
            <person name="Cao Y."/>
            <person name="Lipzen A."/>
            <person name="Daum C."/>
            <person name="Hundley H."/>
            <person name="Pangilinan J."/>
            <person name="Johnson J."/>
            <person name="Barry K."/>
            <person name="LaButti K."/>
            <person name="Ng V."/>
            <person name="Ahrendt S."/>
            <person name="Min B."/>
            <person name="Choi I.G."/>
            <person name="Park H."/>
            <person name="Plett J.M."/>
            <person name="Magnuson J."/>
            <person name="Spatafora J.W."/>
            <person name="Nagy L.G."/>
            <person name="Henrissat B."/>
            <person name="Grigoriev I.V."/>
            <person name="Yang Z.L."/>
            <person name="Xu J."/>
            <person name="Martin F.M."/>
        </authorList>
    </citation>
    <scope>NUCLEOTIDE SEQUENCE</scope>
    <source>
        <strain evidence="1">KUC20120723A-06</strain>
    </source>
</reference>
<gene>
    <name evidence="1" type="ORF">BV22DRAFT_1052728</name>
</gene>
<protein>
    <submittedName>
        <fullName evidence="1">Uncharacterized protein</fullName>
    </submittedName>
</protein>
<sequence>MNGLPGAQWHGANIDAGALIALCSVEVVHKVCGFLDVRDISMYGATARQNYIAMHHYLSDERVIACIRPFLPKPCAFVDVMRTHGCAISGSVALYYFDPTRGWAPVDMDIYVPRWRIKRVLNYLVSAGYAPVDRPNEHRTHYGAECGMAEVVTLSNGKR</sequence>
<evidence type="ECO:0000313" key="2">
    <source>
        <dbReference type="Proteomes" id="UP000790709"/>
    </source>
</evidence>
<name>A0ACB8AUU8_9AGAM</name>
<proteinExistence type="predicted"/>
<organism evidence="1 2">
    <name type="scientific">Leucogyrophana mollusca</name>
    <dbReference type="NCBI Taxonomy" id="85980"/>
    <lineage>
        <taxon>Eukaryota</taxon>
        <taxon>Fungi</taxon>
        <taxon>Dikarya</taxon>
        <taxon>Basidiomycota</taxon>
        <taxon>Agaricomycotina</taxon>
        <taxon>Agaricomycetes</taxon>
        <taxon>Agaricomycetidae</taxon>
        <taxon>Boletales</taxon>
        <taxon>Boletales incertae sedis</taxon>
        <taxon>Leucogyrophana</taxon>
    </lineage>
</organism>
<dbReference type="Proteomes" id="UP000790709">
    <property type="component" value="Unassembled WGS sequence"/>
</dbReference>
<feature type="non-terminal residue" evidence="1">
    <location>
        <position position="159"/>
    </location>
</feature>
<dbReference type="EMBL" id="MU267329">
    <property type="protein sequence ID" value="KAH7917039.1"/>
    <property type="molecule type" value="Genomic_DNA"/>
</dbReference>
<evidence type="ECO:0000313" key="1">
    <source>
        <dbReference type="EMBL" id="KAH7917039.1"/>
    </source>
</evidence>
<comment type="caution">
    <text evidence="1">The sequence shown here is derived from an EMBL/GenBank/DDBJ whole genome shotgun (WGS) entry which is preliminary data.</text>
</comment>
<keyword evidence="2" id="KW-1185">Reference proteome</keyword>
<accession>A0ACB8AUU8</accession>